<dbReference type="InterPro" id="IPR007138">
    <property type="entry name" value="ABM_dom"/>
</dbReference>
<keyword evidence="2" id="KW-0503">Monooxygenase</keyword>
<keyword evidence="2" id="KW-0560">Oxidoreductase</keyword>
<dbReference type="AlphaFoldDB" id="A0A8J7MP62"/>
<evidence type="ECO:0000313" key="3">
    <source>
        <dbReference type="Proteomes" id="UP000619033"/>
    </source>
</evidence>
<accession>A0A8J7MP62</accession>
<dbReference type="InterPro" id="IPR011008">
    <property type="entry name" value="Dimeric_a/b-barrel"/>
</dbReference>
<comment type="caution">
    <text evidence="2">The sequence shown here is derived from an EMBL/GenBank/DDBJ whole genome shotgun (WGS) entry which is preliminary data.</text>
</comment>
<dbReference type="SUPFAM" id="SSF54909">
    <property type="entry name" value="Dimeric alpha+beta barrel"/>
    <property type="match status" value="1"/>
</dbReference>
<dbReference type="GO" id="GO:0004497">
    <property type="term" value="F:monooxygenase activity"/>
    <property type="evidence" value="ECO:0007669"/>
    <property type="project" value="UniProtKB-KW"/>
</dbReference>
<name>A0A8J7MP62_9RHOB</name>
<evidence type="ECO:0000313" key="2">
    <source>
        <dbReference type="EMBL" id="MBL4927393.1"/>
    </source>
</evidence>
<dbReference type="EMBL" id="JAESVP010000002">
    <property type="protein sequence ID" value="MBL4927393.1"/>
    <property type="molecule type" value="Genomic_DNA"/>
</dbReference>
<proteinExistence type="predicted"/>
<dbReference type="Pfam" id="PF03992">
    <property type="entry name" value="ABM"/>
    <property type="match status" value="1"/>
</dbReference>
<gene>
    <name evidence="2" type="ORF">JI744_04665</name>
</gene>
<dbReference type="Proteomes" id="UP000619033">
    <property type="component" value="Unassembled WGS sequence"/>
</dbReference>
<dbReference type="Gene3D" id="3.30.70.100">
    <property type="match status" value="1"/>
</dbReference>
<evidence type="ECO:0000259" key="1">
    <source>
        <dbReference type="Pfam" id="PF03992"/>
    </source>
</evidence>
<reference evidence="2" key="1">
    <citation type="submission" date="2021-01" db="EMBL/GenBank/DDBJ databases">
        <title>Genome seq and assembly of Tabrizicola sp. KVB23.</title>
        <authorList>
            <person name="Chhetri G."/>
        </authorList>
    </citation>
    <scope>NUCLEOTIDE SEQUENCE</scope>
    <source>
        <strain evidence="2">KVB23</strain>
    </source>
</reference>
<feature type="domain" description="ABM" evidence="1">
    <location>
        <begin position="4"/>
        <end position="60"/>
    </location>
</feature>
<keyword evidence="3" id="KW-1185">Reference proteome</keyword>
<protein>
    <submittedName>
        <fullName evidence="2">Antibiotic biosynthesis monooxygenase</fullName>
    </submittedName>
</protein>
<organism evidence="2 3">
    <name type="scientific">Fuscibacter oryzae</name>
    <dbReference type="NCBI Taxonomy" id="2803939"/>
    <lineage>
        <taxon>Bacteria</taxon>
        <taxon>Pseudomonadati</taxon>
        <taxon>Pseudomonadota</taxon>
        <taxon>Alphaproteobacteria</taxon>
        <taxon>Rhodobacterales</taxon>
        <taxon>Paracoccaceae</taxon>
        <taxon>Fuscibacter</taxon>
    </lineage>
</organism>
<sequence>MTAMNVVHMRVKPGKEDEFLKLHSDMPMEGMKGAISFSVVRSGERSFIIVGEWESLDAMAGARPAMIANLDRLRPILEDLGGGRGVTEPWSGEVALHRRG</sequence>
<dbReference type="RefSeq" id="WP_202658528.1">
    <property type="nucleotide sequence ID" value="NZ_JAESVP010000002.1"/>
</dbReference>